<keyword evidence="2" id="KW-0808">Transferase</keyword>
<dbReference type="InterPro" id="IPR050194">
    <property type="entry name" value="Glycosyltransferase_grp1"/>
</dbReference>
<dbReference type="PANTHER" id="PTHR45947:SF3">
    <property type="entry name" value="SULFOQUINOVOSYL TRANSFERASE SQD2"/>
    <property type="match status" value="1"/>
</dbReference>
<proteinExistence type="predicted"/>
<comment type="caution">
    <text evidence="2">The sequence shown here is derived from an EMBL/GenBank/DDBJ whole genome shotgun (WGS) entry which is preliminary data.</text>
</comment>
<organism evidence="2 3">
    <name type="scientific">Levilactobacillus bambusae</name>
    <dbReference type="NCBI Taxonomy" id="2024736"/>
    <lineage>
        <taxon>Bacteria</taxon>
        <taxon>Bacillati</taxon>
        <taxon>Bacillota</taxon>
        <taxon>Bacilli</taxon>
        <taxon>Lactobacillales</taxon>
        <taxon>Lactobacillaceae</taxon>
        <taxon>Levilactobacillus</taxon>
    </lineage>
</organism>
<dbReference type="Gene3D" id="3.40.50.2000">
    <property type="entry name" value="Glycogen Phosphorylase B"/>
    <property type="match status" value="3"/>
</dbReference>
<accession>A0A2V1MWQ2</accession>
<dbReference type="Proteomes" id="UP000245080">
    <property type="component" value="Unassembled WGS sequence"/>
</dbReference>
<keyword evidence="3" id="KW-1185">Reference proteome</keyword>
<dbReference type="EMBL" id="QCXQ01000006">
    <property type="protein sequence ID" value="PWF99476.1"/>
    <property type="molecule type" value="Genomic_DNA"/>
</dbReference>
<evidence type="ECO:0000313" key="3">
    <source>
        <dbReference type="Proteomes" id="UP000245080"/>
    </source>
</evidence>
<dbReference type="GO" id="GO:0016757">
    <property type="term" value="F:glycosyltransferase activity"/>
    <property type="evidence" value="ECO:0007669"/>
    <property type="project" value="InterPro"/>
</dbReference>
<evidence type="ECO:0000259" key="1">
    <source>
        <dbReference type="Pfam" id="PF00534"/>
    </source>
</evidence>
<protein>
    <submittedName>
        <fullName evidence="2">Glycosyl transferase</fullName>
    </submittedName>
</protein>
<dbReference type="InterPro" id="IPR001296">
    <property type="entry name" value="Glyco_trans_1"/>
</dbReference>
<reference evidence="2 3" key="1">
    <citation type="journal article" date="2018" name="Int. J. Syst. Evol. Microbiol.">
        <title>Lactobacillus bambusae sp. nov., isolated from a traditional fermented Ma-bamboo shoots of Taiwan.</title>
        <authorList>
            <person name="Wang L.-T."/>
        </authorList>
    </citation>
    <scope>NUCLEOTIDE SEQUENCE [LARGE SCALE GENOMIC DNA]</scope>
    <source>
        <strain evidence="2 3">BS-W1</strain>
    </source>
</reference>
<sequence length="498" mass="55848">MNYFISENIFTLNSGTEHAQANRTRLFNQVGKRAVYVSRNYNRFISHDREAMNLTADESINMYDYFQGLLYETGEELPLRLVPQLALDTYHIHSHGPNYSTLDEAGRQVAKITVLPGTVGLVNEIMWNDRAGNPTRRENYDWRGFISSIDYFHPDGNLGARYYLNRAGATVIEETFMNVDGQLQPTMWKLTQADGDQRFNTEDELFLYFLNQLVGKDGEAVLISDRRSLDAVIAKVAPVRSRWAAFHGLTENVHADGSTTPYDVYQPVLTTLKESYDGILVPTVRQQEALTELYPDSNVCVIPDTVVTEHHEHQVTEGAPDHQLLCVGRLAKDRRPEMALQVFKRVVAVNPEARMSLIGYASSTEYLEELKQLAKDLEVDSAVDFAGYLSDDQLGERYATGRVLLSPAKQEAFGITALEAMSYGVPVIAFDVPDTASLIHTGKNGVLVPEADLKEMANQVLNLLTDQSRWQTLSTQAQKTASAFLPNPVIGQWNQLGF</sequence>
<name>A0A2V1MWQ2_9LACO</name>
<dbReference type="OrthoDB" id="570545at2"/>
<feature type="domain" description="Glycosyl transferase family 1" evidence="1">
    <location>
        <begin position="320"/>
        <end position="479"/>
    </location>
</feature>
<dbReference type="Pfam" id="PF00534">
    <property type="entry name" value="Glycos_transf_1"/>
    <property type="match status" value="1"/>
</dbReference>
<dbReference type="RefSeq" id="WP_109250934.1">
    <property type="nucleotide sequence ID" value="NZ_QCXQ01000006.1"/>
</dbReference>
<dbReference type="SUPFAM" id="SSF53756">
    <property type="entry name" value="UDP-Glycosyltransferase/glycogen phosphorylase"/>
    <property type="match status" value="1"/>
</dbReference>
<gene>
    <name evidence="2" type="ORF">DCM90_08485</name>
</gene>
<evidence type="ECO:0000313" key="2">
    <source>
        <dbReference type="EMBL" id="PWF99476.1"/>
    </source>
</evidence>
<dbReference type="PANTHER" id="PTHR45947">
    <property type="entry name" value="SULFOQUINOVOSYL TRANSFERASE SQD2"/>
    <property type="match status" value="1"/>
</dbReference>
<dbReference type="AlphaFoldDB" id="A0A2V1MWQ2"/>